<dbReference type="Pfam" id="PF00059">
    <property type="entry name" value="Lectin_C"/>
    <property type="match status" value="1"/>
</dbReference>
<dbReference type="SUPFAM" id="SSF56436">
    <property type="entry name" value="C-type lectin-like"/>
    <property type="match status" value="1"/>
</dbReference>
<evidence type="ECO:0000313" key="4">
    <source>
        <dbReference type="Ensembl" id="ENSTRUP00000051353.2"/>
    </source>
</evidence>
<dbReference type="InterPro" id="IPR050111">
    <property type="entry name" value="C-type_lectin/snaclec_domain"/>
</dbReference>
<dbReference type="InterPro" id="IPR001304">
    <property type="entry name" value="C-type_lectin-like"/>
</dbReference>
<keyword evidence="5" id="KW-1185">Reference proteome</keyword>
<dbReference type="InterPro" id="IPR018378">
    <property type="entry name" value="C-type_lectin_CS"/>
</dbReference>
<keyword evidence="1" id="KW-1015">Disulfide bond</keyword>
<dbReference type="Ensembl" id="ENSTRUT00000054554.2">
    <property type="protein sequence ID" value="ENSTRUP00000051353.2"/>
    <property type="gene ID" value="ENSTRUG00000027204.1"/>
</dbReference>
<evidence type="ECO:0000256" key="1">
    <source>
        <dbReference type="ARBA" id="ARBA00023157"/>
    </source>
</evidence>
<dbReference type="Gene3D" id="3.10.100.10">
    <property type="entry name" value="Mannose-Binding Protein A, subunit A"/>
    <property type="match status" value="1"/>
</dbReference>
<evidence type="ECO:0000259" key="3">
    <source>
        <dbReference type="PROSITE" id="PS50041"/>
    </source>
</evidence>
<dbReference type="Proteomes" id="UP000005226">
    <property type="component" value="Chromosome 6"/>
</dbReference>
<dbReference type="SMART" id="SM00034">
    <property type="entry name" value="CLECT"/>
    <property type="match status" value="1"/>
</dbReference>
<dbReference type="PANTHER" id="PTHR22803">
    <property type="entry name" value="MANNOSE, PHOSPHOLIPASE, LECTIN RECEPTOR RELATED"/>
    <property type="match status" value="1"/>
</dbReference>
<dbReference type="PROSITE" id="PS50041">
    <property type="entry name" value="C_TYPE_LECTIN_2"/>
    <property type="match status" value="1"/>
</dbReference>
<dbReference type="CDD" id="cd00037">
    <property type="entry name" value="CLECT"/>
    <property type="match status" value="1"/>
</dbReference>
<feature type="region of interest" description="Disordered" evidence="2">
    <location>
        <begin position="43"/>
        <end position="62"/>
    </location>
</feature>
<accession>A0A3B5K7G8</accession>
<dbReference type="InterPro" id="IPR016186">
    <property type="entry name" value="C-type_lectin-like/link_sf"/>
</dbReference>
<dbReference type="GeneTree" id="ENSGT01050000244842"/>
<dbReference type="AlphaFoldDB" id="A0A3B5K7G8"/>
<sequence>MNRHQGTLYTNVQACSLFLVCCTEADHSVRLLQVYGTTPTVAERQDTSVRSTPGTSTPTLHPHSPGRETCFLFKGKKDDIKANWTYARSWCREQGGDLAVIDNQDWFLHFKPVIHRFCVKLPEGPDNQYAWSDGVSPVLYTNWNDKEPNNAEGTNCVEMYPDGLWNDNNCLQKRGFVCRHHQCKDQFAYFSGTHGALFKV</sequence>
<name>A0A3B5K7G8_TAKRU</name>
<reference evidence="4" key="3">
    <citation type="submission" date="2025-09" db="UniProtKB">
        <authorList>
            <consortium name="Ensembl"/>
        </authorList>
    </citation>
    <scope>IDENTIFICATION</scope>
</reference>
<evidence type="ECO:0000313" key="5">
    <source>
        <dbReference type="Proteomes" id="UP000005226"/>
    </source>
</evidence>
<organism evidence="4 5">
    <name type="scientific">Takifugu rubripes</name>
    <name type="common">Japanese pufferfish</name>
    <name type="synonym">Fugu rubripes</name>
    <dbReference type="NCBI Taxonomy" id="31033"/>
    <lineage>
        <taxon>Eukaryota</taxon>
        <taxon>Metazoa</taxon>
        <taxon>Chordata</taxon>
        <taxon>Craniata</taxon>
        <taxon>Vertebrata</taxon>
        <taxon>Euteleostomi</taxon>
        <taxon>Actinopterygii</taxon>
        <taxon>Neopterygii</taxon>
        <taxon>Teleostei</taxon>
        <taxon>Neoteleostei</taxon>
        <taxon>Acanthomorphata</taxon>
        <taxon>Eupercaria</taxon>
        <taxon>Tetraodontiformes</taxon>
        <taxon>Tetradontoidea</taxon>
        <taxon>Tetraodontidae</taxon>
        <taxon>Takifugu</taxon>
    </lineage>
</organism>
<proteinExistence type="predicted"/>
<reference evidence="4" key="2">
    <citation type="submission" date="2025-08" db="UniProtKB">
        <authorList>
            <consortium name="Ensembl"/>
        </authorList>
    </citation>
    <scope>IDENTIFICATION</scope>
</reference>
<feature type="domain" description="C-type lectin" evidence="3">
    <location>
        <begin position="66"/>
        <end position="179"/>
    </location>
</feature>
<dbReference type="InterPro" id="IPR016187">
    <property type="entry name" value="CTDL_fold"/>
</dbReference>
<dbReference type="PROSITE" id="PS00615">
    <property type="entry name" value="C_TYPE_LECTIN_1"/>
    <property type="match status" value="1"/>
</dbReference>
<reference evidence="4 5" key="1">
    <citation type="journal article" date="2011" name="Genome Biol. Evol.">
        <title>Integration of the genetic map and genome assembly of fugu facilitates insights into distinct features of genome evolution in teleosts and mammals.</title>
        <authorList>
            <person name="Kai W."/>
            <person name="Kikuchi K."/>
            <person name="Tohari S."/>
            <person name="Chew A.K."/>
            <person name="Tay A."/>
            <person name="Fujiwara A."/>
            <person name="Hosoya S."/>
            <person name="Suetake H."/>
            <person name="Naruse K."/>
            <person name="Brenner S."/>
            <person name="Suzuki Y."/>
            <person name="Venkatesh B."/>
        </authorList>
    </citation>
    <scope>NUCLEOTIDE SEQUENCE [LARGE SCALE GENOMIC DNA]</scope>
</reference>
<protein>
    <recommendedName>
        <fullName evidence="3">C-type lectin domain-containing protein</fullName>
    </recommendedName>
</protein>
<feature type="compositionally biased region" description="Polar residues" evidence="2">
    <location>
        <begin position="48"/>
        <end position="59"/>
    </location>
</feature>
<evidence type="ECO:0000256" key="2">
    <source>
        <dbReference type="SAM" id="MobiDB-lite"/>
    </source>
</evidence>